<protein>
    <submittedName>
        <fullName evidence="1">Uncharacterized protein</fullName>
    </submittedName>
</protein>
<reference evidence="1" key="1">
    <citation type="submission" date="2019-08" db="EMBL/GenBank/DDBJ databases">
        <authorList>
            <person name="Kucharzyk K."/>
            <person name="Murdoch R.W."/>
            <person name="Higgins S."/>
            <person name="Loffler F."/>
        </authorList>
    </citation>
    <scope>NUCLEOTIDE SEQUENCE</scope>
</reference>
<dbReference type="AlphaFoldDB" id="A0A645FEW5"/>
<evidence type="ECO:0000313" key="1">
    <source>
        <dbReference type="EMBL" id="MPN12022.1"/>
    </source>
</evidence>
<proteinExistence type="predicted"/>
<name>A0A645FEW5_9ZZZZ</name>
<accession>A0A645FEW5</accession>
<gene>
    <name evidence="1" type="ORF">SDC9_159332</name>
</gene>
<dbReference type="EMBL" id="VSSQ01058296">
    <property type="protein sequence ID" value="MPN12022.1"/>
    <property type="molecule type" value="Genomic_DNA"/>
</dbReference>
<comment type="caution">
    <text evidence="1">The sequence shown here is derived from an EMBL/GenBank/DDBJ whole genome shotgun (WGS) entry which is preliminary data.</text>
</comment>
<sequence length="98" mass="11303">MNNDTGNLHPDNLNPMLMQNFNKPIGQILDVFILNLIVKEQGIILINGRIIDINILGNRFADIRFRAEHINPVFLIKTDPDIVIEQHLLHNRNILIEC</sequence>
<organism evidence="1">
    <name type="scientific">bioreactor metagenome</name>
    <dbReference type="NCBI Taxonomy" id="1076179"/>
    <lineage>
        <taxon>unclassified sequences</taxon>
        <taxon>metagenomes</taxon>
        <taxon>ecological metagenomes</taxon>
    </lineage>
</organism>